<dbReference type="Pfam" id="PF13464">
    <property type="entry name" value="RodZ_C"/>
    <property type="match status" value="1"/>
</dbReference>
<dbReference type="Proteomes" id="UP001628193">
    <property type="component" value="Unassembled WGS sequence"/>
</dbReference>
<name>A0ABQ0CBZ6_9PROT</name>
<accession>A0ABQ0CBZ6</accession>
<sequence>MSLQAKELVWVQIHDANGMVVKDMVLQPGFLFRVPEGGNFVATLGNAASVKVRVGSQEVPMVGAPGEMVEGLKLNAETLRKRAGGR</sequence>
<reference evidence="2 3" key="2">
    <citation type="submission" date="2024-09" db="EMBL/GenBank/DDBJ databases">
        <title>Draft genome sequence of Candidatus Magnetaquicoccaceae bacterium FCR-1.</title>
        <authorList>
            <person name="Shimoshige H."/>
            <person name="Shimamura S."/>
            <person name="Taoka A."/>
            <person name="Kobayashi H."/>
            <person name="Maekawa T."/>
        </authorList>
    </citation>
    <scope>NUCLEOTIDE SEQUENCE [LARGE SCALE GENOMIC DNA]</scope>
    <source>
        <strain evidence="2 3">FCR-1</strain>
    </source>
</reference>
<evidence type="ECO:0000259" key="1">
    <source>
        <dbReference type="Pfam" id="PF13464"/>
    </source>
</evidence>
<dbReference type="InterPro" id="IPR025194">
    <property type="entry name" value="RodZ-like_C"/>
</dbReference>
<reference evidence="2 3" key="1">
    <citation type="submission" date="2024-05" db="EMBL/GenBank/DDBJ databases">
        <authorList>
            <consortium name="Candidatus Magnetaquicoccaceae bacterium FCR-1 genome sequencing consortium"/>
            <person name="Shimoshige H."/>
            <person name="Shimamura S."/>
            <person name="Taoka A."/>
            <person name="Kobayashi H."/>
            <person name="Maekawa T."/>
        </authorList>
    </citation>
    <scope>NUCLEOTIDE SEQUENCE [LARGE SCALE GENOMIC DNA]</scope>
    <source>
        <strain evidence="2 3">FCR-1</strain>
    </source>
</reference>
<feature type="domain" description="Cytoskeleton protein RodZ-like C-terminal" evidence="1">
    <location>
        <begin position="3"/>
        <end position="68"/>
    </location>
</feature>
<evidence type="ECO:0000313" key="3">
    <source>
        <dbReference type="Proteomes" id="UP001628193"/>
    </source>
</evidence>
<protein>
    <recommendedName>
        <fullName evidence="1">Cytoskeleton protein RodZ-like C-terminal domain-containing protein</fullName>
    </recommendedName>
</protein>
<gene>
    <name evidence="2" type="ORF">SIID45300_02757</name>
</gene>
<dbReference type="EMBL" id="BAAFGK010000004">
    <property type="protein sequence ID" value="GAB0058408.1"/>
    <property type="molecule type" value="Genomic_DNA"/>
</dbReference>
<organism evidence="2 3">
    <name type="scientific">Candidatus Magnetaquiglobus chichijimensis</name>
    <dbReference type="NCBI Taxonomy" id="3141448"/>
    <lineage>
        <taxon>Bacteria</taxon>
        <taxon>Pseudomonadati</taxon>
        <taxon>Pseudomonadota</taxon>
        <taxon>Magnetococcia</taxon>
        <taxon>Magnetococcales</taxon>
        <taxon>Candidatus Magnetaquicoccaceae</taxon>
        <taxon>Candidatus Magnetaquiglobus</taxon>
    </lineage>
</organism>
<evidence type="ECO:0000313" key="2">
    <source>
        <dbReference type="EMBL" id="GAB0058408.1"/>
    </source>
</evidence>
<keyword evidence="3" id="KW-1185">Reference proteome</keyword>
<comment type="caution">
    <text evidence="2">The sequence shown here is derived from an EMBL/GenBank/DDBJ whole genome shotgun (WGS) entry which is preliminary data.</text>
</comment>
<proteinExistence type="predicted"/>